<proteinExistence type="predicted"/>
<comment type="caution">
    <text evidence="1">The sequence shown here is derived from an EMBL/GenBank/DDBJ whole genome shotgun (WGS) entry which is preliminary data.</text>
</comment>
<reference evidence="1 2" key="1">
    <citation type="submission" date="2019-07" db="EMBL/GenBank/DDBJ databases">
        <title>De Novo Assembly of kiwifruit Actinidia rufa.</title>
        <authorList>
            <person name="Sugita-Konishi S."/>
            <person name="Sato K."/>
            <person name="Mori E."/>
            <person name="Abe Y."/>
            <person name="Kisaki G."/>
            <person name="Hamano K."/>
            <person name="Suezawa K."/>
            <person name="Otani M."/>
            <person name="Fukuda T."/>
            <person name="Manabe T."/>
            <person name="Gomi K."/>
            <person name="Tabuchi M."/>
            <person name="Akimitsu K."/>
            <person name="Kataoka I."/>
        </authorList>
    </citation>
    <scope>NUCLEOTIDE SEQUENCE [LARGE SCALE GENOMIC DNA]</scope>
    <source>
        <strain evidence="2">cv. Fuchu</strain>
    </source>
</reference>
<dbReference type="AlphaFoldDB" id="A0A7J0GM63"/>
<name>A0A7J0GM63_9ERIC</name>
<accession>A0A7J0GM63</accession>
<evidence type="ECO:0000313" key="2">
    <source>
        <dbReference type="Proteomes" id="UP000585474"/>
    </source>
</evidence>
<keyword evidence="2" id="KW-1185">Reference proteome</keyword>
<gene>
    <name evidence="1" type="ORF">Acr_23g0003010</name>
</gene>
<organism evidence="1 2">
    <name type="scientific">Actinidia rufa</name>
    <dbReference type="NCBI Taxonomy" id="165716"/>
    <lineage>
        <taxon>Eukaryota</taxon>
        <taxon>Viridiplantae</taxon>
        <taxon>Streptophyta</taxon>
        <taxon>Embryophyta</taxon>
        <taxon>Tracheophyta</taxon>
        <taxon>Spermatophyta</taxon>
        <taxon>Magnoliopsida</taxon>
        <taxon>eudicotyledons</taxon>
        <taxon>Gunneridae</taxon>
        <taxon>Pentapetalae</taxon>
        <taxon>asterids</taxon>
        <taxon>Ericales</taxon>
        <taxon>Actinidiaceae</taxon>
        <taxon>Actinidia</taxon>
    </lineage>
</organism>
<evidence type="ECO:0000313" key="1">
    <source>
        <dbReference type="EMBL" id="GFZ11916.1"/>
    </source>
</evidence>
<protein>
    <submittedName>
        <fullName evidence="1">Sterile alpha motif (SAM) domain-containing protein</fullName>
    </submittedName>
</protein>
<dbReference type="Proteomes" id="UP000585474">
    <property type="component" value="Unassembled WGS sequence"/>
</dbReference>
<dbReference type="EMBL" id="BJWL01000023">
    <property type="protein sequence ID" value="GFZ11916.1"/>
    <property type="molecule type" value="Genomic_DNA"/>
</dbReference>
<sequence>MREIGAMERSGVWVWLNQLELGRYTPVFEIHEVDDGFTDVDTGGSQGYGDKCSGFEVEIVMSDSEARRGVFARLVFA</sequence>